<evidence type="ECO:0000313" key="8">
    <source>
        <dbReference type="Proteomes" id="UP000683511"/>
    </source>
</evidence>
<evidence type="ECO:0000256" key="2">
    <source>
        <dbReference type="ARBA" id="ARBA00022630"/>
    </source>
</evidence>
<dbReference type="PANTHER" id="PTHR43014">
    <property type="entry name" value="MERCURIC REDUCTASE"/>
    <property type="match status" value="1"/>
</dbReference>
<comment type="similarity">
    <text evidence="1">Belongs to the class-I pyridine nucleotide-disulfide oxidoreductase family.</text>
</comment>
<dbReference type="GO" id="GO:0016491">
    <property type="term" value="F:oxidoreductase activity"/>
    <property type="evidence" value="ECO:0007669"/>
    <property type="project" value="InterPro"/>
</dbReference>
<protein>
    <submittedName>
        <fullName evidence="7">FAD-dependent pyridine nucleotide-disulfide oxidoreductase</fullName>
    </submittedName>
</protein>
<organism evidence="7 8">
    <name type="scientific">Richelia sinica FACHB-800</name>
    <dbReference type="NCBI Taxonomy" id="1357546"/>
    <lineage>
        <taxon>Bacteria</taxon>
        <taxon>Bacillati</taxon>
        <taxon>Cyanobacteriota</taxon>
        <taxon>Cyanophyceae</taxon>
        <taxon>Nostocales</taxon>
        <taxon>Nostocaceae</taxon>
        <taxon>Richelia</taxon>
    </lineage>
</organism>
<feature type="binding site" evidence="4">
    <location>
        <position position="115"/>
    </location>
    <ligand>
        <name>FAD</name>
        <dbReference type="ChEBI" id="CHEBI:57692"/>
    </ligand>
</feature>
<reference evidence="7" key="1">
    <citation type="submission" date="2017-04" db="EMBL/GenBank/DDBJ databases">
        <title>Genome deletions in a multicellular cyanobacterial endosymbiont for morphological adaptation in marine diatoms.</title>
        <authorList>
            <person name="Wang Y."/>
            <person name="Gao H."/>
            <person name="Li R."/>
            <person name="Xu X."/>
        </authorList>
    </citation>
    <scope>NUCLEOTIDE SEQUENCE</scope>
    <source>
        <strain evidence="7">FACHB 800</strain>
    </source>
</reference>
<dbReference type="InterPro" id="IPR004099">
    <property type="entry name" value="Pyr_nucl-diS_OxRdtase_dimer"/>
</dbReference>
<feature type="binding site" evidence="4">
    <location>
        <begin position="181"/>
        <end position="188"/>
    </location>
    <ligand>
        <name>NAD(+)</name>
        <dbReference type="ChEBI" id="CHEBI:57540"/>
    </ligand>
</feature>
<feature type="binding site" evidence="4">
    <location>
        <position position="267"/>
    </location>
    <ligand>
        <name>NAD(+)</name>
        <dbReference type="ChEBI" id="CHEBI:57540"/>
    </ligand>
</feature>
<accession>A0A975TA81</accession>
<proteinExistence type="inferred from homology"/>
<keyword evidence="8" id="KW-1185">Reference proteome</keyword>
<sequence length="482" mass="53426">MPNDHDLVIIGGSLAGYQAALAATELGAKVALVEPQAHYEINYHHVLRGVGKITNYSRLGANIGLDYSQLAAKSHLSDHWQETILYARSVAANLIEQHSLANLAAHGVDIILGSGEFQTSPQLGFKVNQRLLQGRIYLLACGSRPAIPDIDGLEKTGYLTLENIWPYLSQKHPPGNLVILGGVPQSLEIAQTLAYFGYKITLICDQTHLSKYLEPEISQLLIAQLEADGVTVLNDIEVTQVRQIGDKKWLQAGDKAMETEEIIIATGQQPNVSSLNLSTVGVKYNSRRIFVNEHLQTTNQRIYACGDIIGGYSLTNIANYEAYTAIHNALFLPQTKINYQCLPWVISTQPMAAKVGLTAAQANQRYDKSRIFICKQYYKSLTTAQMHNEITGICKLVVLESGEILGCSIFGAEAGELINIIALAMSKQVKVNDLVNLAPAYPGFGEILSQTAREWHKQKLHQNHLLQELIQSFLHFRRDWNW</sequence>
<keyword evidence="4" id="KW-0547">Nucleotide-binding</keyword>
<evidence type="ECO:0000259" key="5">
    <source>
        <dbReference type="Pfam" id="PF02852"/>
    </source>
</evidence>
<dbReference type="InterPro" id="IPR023753">
    <property type="entry name" value="FAD/NAD-binding_dom"/>
</dbReference>
<evidence type="ECO:0000259" key="6">
    <source>
        <dbReference type="Pfam" id="PF07992"/>
    </source>
</evidence>
<dbReference type="RefSeq" id="WP_190604358.1">
    <property type="nucleotide sequence ID" value="NZ_CP021056.1"/>
</dbReference>
<keyword evidence="3 4" id="KW-0274">FAD</keyword>
<dbReference type="SUPFAM" id="SSF51905">
    <property type="entry name" value="FAD/NAD(P)-binding domain"/>
    <property type="match status" value="1"/>
</dbReference>
<dbReference type="PANTHER" id="PTHR43014:SF5">
    <property type="entry name" value="GLUTATHIONE REDUCTASE (NADPH)"/>
    <property type="match status" value="1"/>
</dbReference>
<dbReference type="SUPFAM" id="SSF55424">
    <property type="entry name" value="FAD/NAD-linked reductases, dimerisation (C-terminal) domain"/>
    <property type="match status" value="1"/>
</dbReference>
<dbReference type="PIRSF" id="PIRSF000350">
    <property type="entry name" value="Mercury_reductase_MerA"/>
    <property type="match status" value="1"/>
</dbReference>
<evidence type="ECO:0000256" key="3">
    <source>
        <dbReference type="ARBA" id="ARBA00022827"/>
    </source>
</evidence>
<evidence type="ECO:0000256" key="1">
    <source>
        <dbReference type="ARBA" id="ARBA00007532"/>
    </source>
</evidence>
<feature type="binding site" evidence="4">
    <location>
        <position position="307"/>
    </location>
    <ligand>
        <name>FAD</name>
        <dbReference type="ChEBI" id="CHEBI:57692"/>
    </ligand>
</feature>
<dbReference type="Gene3D" id="3.30.390.30">
    <property type="match status" value="1"/>
</dbReference>
<keyword evidence="2" id="KW-0285">Flavoprotein</keyword>
<gene>
    <name evidence="7" type="ORF">B6N60_03022</name>
</gene>
<dbReference type="PRINTS" id="PR00411">
    <property type="entry name" value="PNDRDTASEI"/>
</dbReference>
<dbReference type="InterPro" id="IPR036188">
    <property type="entry name" value="FAD/NAD-bd_sf"/>
</dbReference>
<dbReference type="Proteomes" id="UP000683511">
    <property type="component" value="Chromosome"/>
</dbReference>
<dbReference type="Pfam" id="PF02852">
    <property type="entry name" value="Pyr_redox_dim"/>
    <property type="match status" value="1"/>
</dbReference>
<comment type="cofactor">
    <cofactor evidence="4">
        <name>FAD</name>
        <dbReference type="ChEBI" id="CHEBI:57692"/>
    </cofactor>
    <text evidence="4">Binds 1 FAD per subunit.</text>
</comment>
<dbReference type="AlphaFoldDB" id="A0A975TA81"/>
<name>A0A975TA81_9NOST</name>
<dbReference type="EMBL" id="CP021056">
    <property type="protein sequence ID" value="QXE24317.1"/>
    <property type="molecule type" value="Genomic_DNA"/>
</dbReference>
<feature type="domain" description="FAD/NAD(P)-binding" evidence="6">
    <location>
        <begin position="6"/>
        <end position="321"/>
    </location>
</feature>
<dbReference type="Pfam" id="PF07992">
    <property type="entry name" value="Pyr_redox_2"/>
    <property type="match status" value="1"/>
</dbReference>
<evidence type="ECO:0000313" key="7">
    <source>
        <dbReference type="EMBL" id="QXE24317.1"/>
    </source>
</evidence>
<feature type="domain" description="Pyridine nucleotide-disulphide oxidoreductase dimerisation" evidence="5">
    <location>
        <begin position="343"/>
        <end position="449"/>
    </location>
</feature>
<dbReference type="InterPro" id="IPR001100">
    <property type="entry name" value="Pyr_nuc-diS_OxRdtase"/>
</dbReference>
<dbReference type="PRINTS" id="PR00368">
    <property type="entry name" value="FADPNR"/>
</dbReference>
<dbReference type="Gene3D" id="3.50.50.60">
    <property type="entry name" value="FAD/NAD(P)-binding domain"/>
    <property type="match status" value="2"/>
</dbReference>
<dbReference type="GO" id="GO:0000166">
    <property type="term" value="F:nucleotide binding"/>
    <property type="evidence" value="ECO:0007669"/>
    <property type="project" value="UniProtKB-KW"/>
</dbReference>
<dbReference type="InterPro" id="IPR016156">
    <property type="entry name" value="FAD/NAD-linked_Rdtase_dimer_sf"/>
</dbReference>
<dbReference type="KEGG" id="rsin:B6N60_03022"/>
<evidence type="ECO:0000256" key="4">
    <source>
        <dbReference type="PIRSR" id="PIRSR000350-3"/>
    </source>
</evidence>
<keyword evidence="4" id="KW-0520">NAD</keyword>